<dbReference type="Pfam" id="PF09286">
    <property type="entry name" value="Pro-kuma_activ"/>
    <property type="match status" value="1"/>
</dbReference>
<keyword evidence="9" id="KW-0472">Membrane</keyword>
<keyword evidence="4" id="KW-0378">Hydrolase</keyword>
<dbReference type="Proteomes" id="UP001596091">
    <property type="component" value="Unassembled WGS sequence"/>
</dbReference>
<keyword evidence="13" id="KW-1185">Reference proteome</keyword>
<feature type="chain" id="PRO_5047225779" evidence="10">
    <location>
        <begin position="30"/>
        <end position="1218"/>
    </location>
</feature>
<comment type="caution">
    <text evidence="12">The sequence shown here is derived from an EMBL/GenBank/DDBJ whole genome shotgun (WGS) entry which is preliminary data.</text>
</comment>
<dbReference type="InterPro" id="IPR036852">
    <property type="entry name" value="Peptidase_S8/S53_dom_sf"/>
</dbReference>
<dbReference type="SUPFAM" id="SSF54897">
    <property type="entry name" value="Protease propeptides/inhibitors"/>
    <property type="match status" value="1"/>
</dbReference>
<dbReference type="InterPro" id="IPR015366">
    <property type="entry name" value="S53_propep"/>
</dbReference>
<feature type="region of interest" description="Disordered" evidence="8">
    <location>
        <begin position="1093"/>
        <end position="1121"/>
    </location>
</feature>
<dbReference type="InterPro" id="IPR030400">
    <property type="entry name" value="Sedolisin_dom"/>
</dbReference>
<keyword evidence="10" id="KW-0732">Signal</keyword>
<protein>
    <submittedName>
        <fullName evidence="12">Ig-like domain repeat protein</fullName>
    </submittedName>
</protein>
<organism evidence="12 13">
    <name type="scientific">Acidicapsa dinghuensis</name>
    <dbReference type="NCBI Taxonomy" id="2218256"/>
    <lineage>
        <taxon>Bacteria</taxon>
        <taxon>Pseudomonadati</taxon>
        <taxon>Acidobacteriota</taxon>
        <taxon>Terriglobia</taxon>
        <taxon>Terriglobales</taxon>
        <taxon>Acidobacteriaceae</taxon>
        <taxon>Acidicapsa</taxon>
    </lineage>
</organism>
<dbReference type="PANTHER" id="PTHR14218">
    <property type="entry name" value="PROTEASE S8 TRIPEPTIDYL PEPTIDASE I CLN2"/>
    <property type="match status" value="1"/>
</dbReference>
<dbReference type="InterPro" id="IPR050819">
    <property type="entry name" value="Tripeptidyl-peptidase_I"/>
</dbReference>
<dbReference type="Gene3D" id="2.60.40.10">
    <property type="entry name" value="Immunoglobulins"/>
    <property type="match status" value="4"/>
</dbReference>
<dbReference type="InterPro" id="IPR032109">
    <property type="entry name" value="Big_3_5"/>
</dbReference>
<dbReference type="PROSITE" id="PS51695">
    <property type="entry name" value="SEDOLISIN"/>
    <property type="match status" value="1"/>
</dbReference>
<dbReference type="Pfam" id="PF16640">
    <property type="entry name" value="Big_3_5"/>
    <property type="match status" value="4"/>
</dbReference>
<evidence type="ECO:0000313" key="12">
    <source>
        <dbReference type="EMBL" id="MFC5861450.1"/>
    </source>
</evidence>
<evidence type="ECO:0000256" key="3">
    <source>
        <dbReference type="ARBA" id="ARBA00022723"/>
    </source>
</evidence>
<name>A0ABW1EB48_9BACT</name>
<evidence type="ECO:0000256" key="10">
    <source>
        <dbReference type="SAM" id="SignalP"/>
    </source>
</evidence>
<evidence type="ECO:0000313" key="13">
    <source>
        <dbReference type="Proteomes" id="UP001596091"/>
    </source>
</evidence>
<keyword evidence="7" id="KW-0865">Zymogen</keyword>
<feature type="transmembrane region" description="Helical" evidence="9">
    <location>
        <begin position="1122"/>
        <end position="1141"/>
    </location>
</feature>
<keyword evidence="9" id="KW-0812">Transmembrane</keyword>
<evidence type="ECO:0000256" key="5">
    <source>
        <dbReference type="ARBA" id="ARBA00022825"/>
    </source>
</evidence>
<dbReference type="CDD" id="cd11377">
    <property type="entry name" value="Pro-peptidase_S53"/>
    <property type="match status" value="1"/>
</dbReference>
<accession>A0ABW1EB48</accession>
<dbReference type="Gene3D" id="3.40.50.200">
    <property type="entry name" value="Peptidase S8/S53 domain"/>
    <property type="match status" value="1"/>
</dbReference>
<evidence type="ECO:0000256" key="8">
    <source>
        <dbReference type="SAM" id="MobiDB-lite"/>
    </source>
</evidence>
<dbReference type="InterPro" id="IPR013783">
    <property type="entry name" value="Ig-like_fold"/>
</dbReference>
<feature type="signal peptide" evidence="10">
    <location>
        <begin position="1"/>
        <end position="29"/>
    </location>
</feature>
<feature type="transmembrane region" description="Helical" evidence="9">
    <location>
        <begin position="1153"/>
        <end position="1171"/>
    </location>
</feature>
<dbReference type="SUPFAM" id="SSF52743">
    <property type="entry name" value="Subtilisin-like"/>
    <property type="match status" value="1"/>
</dbReference>
<evidence type="ECO:0000256" key="2">
    <source>
        <dbReference type="ARBA" id="ARBA00022670"/>
    </source>
</evidence>
<proteinExistence type="predicted"/>
<dbReference type="RefSeq" id="WP_263333666.1">
    <property type="nucleotide sequence ID" value="NZ_JAGSYH010000002.1"/>
</dbReference>
<keyword evidence="2" id="KW-0645">Protease</keyword>
<dbReference type="SMART" id="SM00944">
    <property type="entry name" value="Pro-kuma_activ"/>
    <property type="match status" value="1"/>
</dbReference>
<gene>
    <name evidence="12" type="ORF">ACFPT7_04035</name>
</gene>
<keyword evidence="5" id="KW-0720">Serine protease</keyword>
<dbReference type="EMBL" id="JBHSPH010000001">
    <property type="protein sequence ID" value="MFC5861450.1"/>
    <property type="molecule type" value="Genomic_DNA"/>
</dbReference>
<evidence type="ECO:0000256" key="7">
    <source>
        <dbReference type="ARBA" id="ARBA00023145"/>
    </source>
</evidence>
<evidence type="ECO:0000256" key="6">
    <source>
        <dbReference type="ARBA" id="ARBA00022837"/>
    </source>
</evidence>
<dbReference type="PANTHER" id="PTHR14218:SF15">
    <property type="entry name" value="TRIPEPTIDYL-PEPTIDASE 1"/>
    <property type="match status" value="1"/>
</dbReference>
<comment type="cofactor">
    <cofactor evidence="1">
        <name>Ca(2+)</name>
        <dbReference type="ChEBI" id="CHEBI:29108"/>
    </cofactor>
</comment>
<evidence type="ECO:0000256" key="1">
    <source>
        <dbReference type="ARBA" id="ARBA00001913"/>
    </source>
</evidence>
<evidence type="ECO:0000259" key="11">
    <source>
        <dbReference type="PROSITE" id="PS51695"/>
    </source>
</evidence>
<evidence type="ECO:0000256" key="4">
    <source>
        <dbReference type="ARBA" id="ARBA00022801"/>
    </source>
</evidence>
<sequence length="1218" mass="122537">MRLRKRTGQWRIPLLLAGLIAASSSILTAQSSAATQGNLQTHASPTLDRILLLLKPSGTQVKNLDTLLQAQQTPGNPQFHAWLSASQFADRYSVSAASASAVQTWLTQQGFSVAPMPAGRQWIEFSGTVQQVQQAFGANITSVKDTNGSLRYRLGGSIHLPASISASVEGLVSLDGALATAAATPVHEAGTTMAALQSKAATDTTLLTPARAQSLLQLSGLQKNQVSGQGQTIAIVSRSSVDQSDYAAFRSGFGLPDLPLQINTSAAGKAATISRNGDEAATMLAVSWASIAAPNAQMIVVPAESTNATDGIDLALTAAIDGDIAPTISVGYSNCEAALSAAHQAFYAALYKQAAAEGISVVAASGDSGAAACHSPLDASPISTGMSVNALASTPWNTAVSAIVPGADTDTAAAWQSSNAPGDWFASAGGISSVYASPNWQTASGVPNTDPVTIAQPLASNATTSTKHRYLPDVSLPSAANATSGLTFCLGGATTDGACHLVSAGGSGASAAIFAGISALLNQKYGPQGNLAPNLYALSRHFQNSSTDDTAVPLIDVTQGSAKLACTTASADCVNSQIGFDAAKGYDFASGLGSVNASALVNDWTVTEATGTSPATVEMTNTGGITYNPSAIITLTAKVLSGSGGTVPTGTVQFYDQTVGADTGSPVTLDASGNASYQEDGQFTVGGHNIAAIYSGDSTYASGESQPVTINIQPSPTSLTVAPSTTTPNGGSTITVTGTVTSTNLGNSPPTGTLTVNLDGVSQGTAKLTTTSSVTSGSVNVTVPTAGAHTVQGTYSGDSNYNNSTSPSVTITVAKGATVTSISATPSTLTAGVPETFTATVAPTSASITTYTITGTISFYDGGTTLLGTATISSNTAILTGILLSTTTAHTITAVYSGDTSWTASVSSPLLLEPILLPVTVTLTSSNTVIAPGQSASLTATVTPVTPPISTAEQNPTGNVLFYAGTALLGEVALSNGIADTSVATIYVPSLPAGSYVVTAQYAGDATYGPATSNSLGFSVENFTVSCATNNVTVVQGQTASVTCNVASLGGLTGPIQVACAEQNPAQQGAIACSFNPTIIQGTGQTTLTIVTTAGDTSTTSRNERPRLPGARGPSHSPTPPLLPWASGTALAFAGLFFTPIGRRSRLFRNGRSKLLGLVLLFAGVCGAGLGCNNTSSLSTQLGTSLGVHTLKISAAAYVNTVTVTQNTYVTVDVTPGN</sequence>
<keyword evidence="3" id="KW-0479">Metal-binding</keyword>
<evidence type="ECO:0000256" key="9">
    <source>
        <dbReference type="SAM" id="Phobius"/>
    </source>
</evidence>
<keyword evidence="9" id="KW-1133">Transmembrane helix</keyword>
<feature type="domain" description="Peptidase S53" evidence="11">
    <location>
        <begin position="206"/>
        <end position="607"/>
    </location>
</feature>
<keyword evidence="6" id="KW-0106">Calcium</keyword>
<reference evidence="13" key="1">
    <citation type="journal article" date="2019" name="Int. J. Syst. Evol. Microbiol.">
        <title>The Global Catalogue of Microorganisms (GCM) 10K type strain sequencing project: providing services to taxonomists for standard genome sequencing and annotation.</title>
        <authorList>
            <consortium name="The Broad Institute Genomics Platform"/>
            <consortium name="The Broad Institute Genome Sequencing Center for Infectious Disease"/>
            <person name="Wu L."/>
            <person name="Ma J."/>
        </authorList>
    </citation>
    <scope>NUCLEOTIDE SEQUENCE [LARGE SCALE GENOMIC DNA]</scope>
    <source>
        <strain evidence="13">JCM 4087</strain>
    </source>
</reference>